<accession>A0ABP8X796</accession>
<gene>
    <name evidence="2" type="ORF">GCM10023198_24370</name>
</gene>
<reference evidence="3" key="1">
    <citation type="journal article" date="2019" name="Int. J. Syst. Evol. Microbiol.">
        <title>The Global Catalogue of Microorganisms (GCM) 10K type strain sequencing project: providing services to taxonomists for standard genome sequencing and annotation.</title>
        <authorList>
            <consortium name="The Broad Institute Genomics Platform"/>
            <consortium name="The Broad Institute Genome Sequencing Center for Infectious Disease"/>
            <person name="Wu L."/>
            <person name="Ma J."/>
        </authorList>
    </citation>
    <scope>NUCLEOTIDE SEQUENCE [LARGE SCALE GENOMIC DNA]</scope>
    <source>
        <strain evidence="3">JCM 17975</strain>
    </source>
</reference>
<comment type="caution">
    <text evidence="2">The sequence shown here is derived from an EMBL/GenBank/DDBJ whole genome shotgun (WGS) entry which is preliminary data.</text>
</comment>
<evidence type="ECO:0000256" key="1">
    <source>
        <dbReference type="SAM" id="MobiDB-lite"/>
    </source>
</evidence>
<evidence type="ECO:0000313" key="3">
    <source>
        <dbReference type="Proteomes" id="UP001500843"/>
    </source>
</evidence>
<dbReference type="Proteomes" id="UP001500843">
    <property type="component" value="Unassembled WGS sequence"/>
</dbReference>
<sequence length="78" mass="8836">MRVQFLGKDPESSDTNSPTLFATDRKDRTSYLVQGWRVTDAEALQGVGDIPDHETIVEIPVEIIDLAIRHRQEQEGRS</sequence>
<protein>
    <submittedName>
        <fullName evidence="2">Uncharacterized protein</fullName>
    </submittedName>
</protein>
<evidence type="ECO:0000313" key="2">
    <source>
        <dbReference type="EMBL" id="GAA4702271.1"/>
    </source>
</evidence>
<keyword evidence="3" id="KW-1185">Reference proteome</keyword>
<dbReference type="EMBL" id="BAABHM010000011">
    <property type="protein sequence ID" value="GAA4702271.1"/>
    <property type="molecule type" value="Genomic_DNA"/>
</dbReference>
<feature type="region of interest" description="Disordered" evidence="1">
    <location>
        <begin position="1"/>
        <end position="21"/>
    </location>
</feature>
<name>A0ABP8X796_9MICO</name>
<dbReference type="RefSeq" id="WP_253867439.1">
    <property type="nucleotide sequence ID" value="NZ_BAABHM010000011.1"/>
</dbReference>
<proteinExistence type="predicted"/>
<organism evidence="2 3">
    <name type="scientific">Promicromonospora umidemergens</name>
    <dbReference type="NCBI Taxonomy" id="629679"/>
    <lineage>
        <taxon>Bacteria</taxon>
        <taxon>Bacillati</taxon>
        <taxon>Actinomycetota</taxon>
        <taxon>Actinomycetes</taxon>
        <taxon>Micrococcales</taxon>
        <taxon>Promicromonosporaceae</taxon>
        <taxon>Promicromonospora</taxon>
    </lineage>
</organism>